<dbReference type="OrthoDB" id="2934126at2759"/>
<protein>
    <submittedName>
        <fullName evidence="2">Uncharacterized protein</fullName>
    </submittedName>
</protein>
<name>A0A550D008_9AGAR</name>
<gene>
    <name evidence="2" type="ORF">BD626DRAFT_448880</name>
</gene>
<evidence type="ECO:0000313" key="3">
    <source>
        <dbReference type="Proteomes" id="UP000320762"/>
    </source>
</evidence>
<proteinExistence type="predicted"/>
<dbReference type="AlphaFoldDB" id="A0A550D008"/>
<accession>A0A550D008</accession>
<evidence type="ECO:0000313" key="2">
    <source>
        <dbReference type="EMBL" id="TRM70374.1"/>
    </source>
</evidence>
<keyword evidence="3" id="KW-1185">Reference proteome</keyword>
<dbReference type="EMBL" id="VDMD01000001">
    <property type="protein sequence ID" value="TRM70374.1"/>
    <property type="molecule type" value="Genomic_DNA"/>
</dbReference>
<dbReference type="Proteomes" id="UP000320762">
    <property type="component" value="Unassembled WGS sequence"/>
</dbReference>
<evidence type="ECO:0000256" key="1">
    <source>
        <dbReference type="SAM" id="MobiDB-lite"/>
    </source>
</evidence>
<feature type="region of interest" description="Disordered" evidence="1">
    <location>
        <begin position="352"/>
        <end position="422"/>
    </location>
</feature>
<comment type="caution">
    <text evidence="2">The sequence shown here is derived from an EMBL/GenBank/DDBJ whole genome shotgun (WGS) entry which is preliminary data.</text>
</comment>
<sequence length="437" mass="49356">MAPRGRQPHRLADHVKVEVKDERPLIGPEPQYQIDIERWRQQVEQEWTMAEEVEREDAEMALEQHLSELGCKRAPSNALADSFFGLDGAKRPELTALESVPYDEDECDSGPGSPLQRVRTIKRAGRVRRLSAWEATPSPKDLPLPHIAYDRPFRERRAPAWQDSPDVPDLPPPEVIFGHRVERRLEDAYMGHDANVRSPSMSDRRFMSSGRQVPDWQASPETPALPSPEVLFANHDGGYETPAADGRHRRTASVVEERGVKRLAPRALGGSRGFAHMRGDSESAVLRRPSVARPEYRPFPMVQSPTAVSSLSPALGDQLLPPLEESLFSWEFPTMDGLEEMDDERVQKPKVLRKRSSKGVKRPFQNAFSGDEGAALDVPPRARKLARAPRTPLADRQAKVLTKSRPQKSAAQEYADGERRREEMRRELMENVLGMRC</sequence>
<reference evidence="2 3" key="1">
    <citation type="journal article" date="2019" name="New Phytol.">
        <title>Comparative genomics reveals unique wood-decay strategies and fruiting body development in the Schizophyllaceae.</title>
        <authorList>
            <person name="Almasi E."/>
            <person name="Sahu N."/>
            <person name="Krizsan K."/>
            <person name="Balint B."/>
            <person name="Kovacs G.M."/>
            <person name="Kiss B."/>
            <person name="Cseklye J."/>
            <person name="Drula E."/>
            <person name="Henrissat B."/>
            <person name="Nagy I."/>
            <person name="Chovatia M."/>
            <person name="Adam C."/>
            <person name="LaButti K."/>
            <person name="Lipzen A."/>
            <person name="Riley R."/>
            <person name="Grigoriev I.V."/>
            <person name="Nagy L.G."/>
        </authorList>
    </citation>
    <scope>NUCLEOTIDE SEQUENCE [LARGE SCALE GENOMIC DNA]</scope>
    <source>
        <strain evidence="2 3">NL-1724</strain>
    </source>
</reference>
<organism evidence="2 3">
    <name type="scientific">Schizophyllum amplum</name>
    <dbReference type="NCBI Taxonomy" id="97359"/>
    <lineage>
        <taxon>Eukaryota</taxon>
        <taxon>Fungi</taxon>
        <taxon>Dikarya</taxon>
        <taxon>Basidiomycota</taxon>
        <taxon>Agaricomycotina</taxon>
        <taxon>Agaricomycetes</taxon>
        <taxon>Agaricomycetidae</taxon>
        <taxon>Agaricales</taxon>
        <taxon>Schizophyllaceae</taxon>
        <taxon>Schizophyllum</taxon>
    </lineage>
</organism>
<feature type="compositionally biased region" description="Basic residues" evidence="1">
    <location>
        <begin position="352"/>
        <end position="361"/>
    </location>
</feature>